<evidence type="ECO:0000313" key="9">
    <source>
        <dbReference type="Proteomes" id="UP000557566"/>
    </source>
</evidence>
<keyword evidence="9" id="KW-1185">Reference proteome</keyword>
<dbReference type="GO" id="GO:0031511">
    <property type="term" value="C:Mis6-Sim4 complex"/>
    <property type="evidence" value="ECO:0007669"/>
    <property type="project" value="TreeGrafter"/>
</dbReference>
<dbReference type="Pfam" id="PF09496">
    <property type="entry name" value="CENP-O"/>
    <property type="match status" value="1"/>
</dbReference>
<evidence type="ECO:0000256" key="3">
    <source>
        <dbReference type="ARBA" id="ARBA00007321"/>
    </source>
</evidence>
<keyword evidence="5" id="KW-0539">Nucleus</keyword>
<evidence type="ECO:0000256" key="7">
    <source>
        <dbReference type="SAM" id="MobiDB-lite"/>
    </source>
</evidence>
<dbReference type="EMBL" id="JAAVMX010000011">
    <property type="protein sequence ID" value="KAF4504217.1"/>
    <property type="molecule type" value="Genomic_DNA"/>
</dbReference>
<keyword evidence="6" id="KW-0137">Centromere</keyword>
<evidence type="ECO:0000256" key="5">
    <source>
        <dbReference type="ARBA" id="ARBA00023242"/>
    </source>
</evidence>
<dbReference type="PANTHER" id="PTHR14582">
    <property type="entry name" value="INNER KINETOCHORE SUBUNIT MAL2"/>
    <property type="match status" value="1"/>
</dbReference>
<dbReference type="Proteomes" id="UP000557566">
    <property type="component" value="Unassembled WGS sequence"/>
</dbReference>
<dbReference type="GO" id="GO:0005634">
    <property type="term" value="C:nucleus"/>
    <property type="evidence" value="ECO:0007669"/>
    <property type="project" value="UniProtKB-SubCell"/>
</dbReference>
<feature type="region of interest" description="Disordered" evidence="7">
    <location>
        <begin position="1"/>
        <end position="43"/>
    </location>
</feature>
<comment type="similarity">
    <text evidence="3">Belongs to the CENP-O/MCM21 family.</text>
</comment>
<evidence type="ECO:0000256" key="4">
    <source>
        <dbReference type="ARBA" id="ARBA00022454"/>
    </source>
</evidence>
<evidence type="ECO:0008006" key="10">
    <source>
        <dbReference type="Google" id="ProtNLM"/>
    </source>
</evidence>
<proteinExistence type="inferred from homology"/>
<dbReference type="OrthoDB" id="10050372at2759"/>
<sequence length="323" mass="35572">MSLVALPSTSKDDDRRPRPRKPPRTRTASPGDPMASTADATPDANALDEEIAALEAEAATLRKALEVQCSTILSSGTVPVASPSSATLISRHRQLGARSAQQHAYMQQCSYRTCTPVTAFKVHDPDPCAVDGGHVLGLRFEVMSRGQFLQPYYLMLNRPFSHAKHHLRVHRHTIPPGVPLAGLAARYLPAPANYPGDEAQQQPQQHLDGLARALRREIMRYHNRLGVSADLRRRLGLHEKTPADVSANSVVEVGIADIEAKQIKLTWADERSGRLVMDDDGNVLKFVVFGGQGRDWDTAKKLFGKYDRMEDIARKLQEHGAGD</sequence>
<accession>A0A8H4PFV0</accession>
<keyword evidence="4" id="KW-0158">Chromosome</keyword>
<comment type="caution">
    <text evidence="8">The sequence shown here is derived from an EMBL/GenBank/DDBJ whole genome shotgun (WGS) entry which is preliminary data.</text>
</comment>
<reference evidence="8 9" key="1">
    <citation type="journal article" date="2020" name="Genome Biol. Evol.">
        <title>A new high-quality draft genome assembly of the Chinese cordyceps Ophiocordyceps sinensis.</title>
        <authorList>
            <person name="Shu R."/>
            <person name="Zhang J."/>
            <person name="Meng Q."/>
            <person name="Zhang H."/>
            <person name="Zhou G."/>
            <person name="Li M."/>
            <person name="Wu P."/>
            <person name="Zhao Y."/>
            <person name="Chen C."/>
            <person name="Qin Q."/>
        </authorList>
    </citation>
    <scope>NUCLEOTIDE SEQUENCE [LARGE SCALE GENOMIC DNA]</scope>
    <source>
        <strain evidence="8 9">IOZ07</strain>
    </source>
</reference>
<evidence type="ECO:0000256" key="2">
    <source>
        <dbReference type="ARBA" id="ARBA00004584"/>
    </source>
</evidence>
<protein>
    <recommendedName>
        <fullName evidence="10">Centromere protein Cenp-O</fullName>
    </recommendedName>
</protein>
<comment type="subcellular location">
    <subcellularLocation>
        <location evidence="2">Chromosome</location>
        <location evidence="2">Centromere</location>
    </subcellularLocation>
    <subcellularLocation>
        <location evidence="1">Nucleus</location>
    </subcellularLocation>
</comment>
<dbReference type="AlphaFoldDB" id="A0A8H4PFV0"/>
<name>A0A8H4PFV0_9HYPO</name>
<organism evidence="8 9">
    <name type="scientific">Ophiocordyceps sinensis</name>
    <dbReference type="NCBI Taxonomy" id="72228"/>
    <lineage>
        <taxon>Eukaryota</taxon>
        <taxon>Fungi</taxon>
        <taxon>Dikarya</taxon>
        <taxon>Ascomycota</taxon>
        <taxon>Pezizomycotina</taxon>
        <taxon>Sordariomycetes</taxon>
        <taxon>Hypocreomycetidae</taxon>
        <taxon>Hypocreales</taxon>
        <taxon>Ophiocordycipitaceae</taxon>
        <taxon>Ophiocordyceps</taxon>
    </lineage>
</organism>
<dbReference type="PANTHER" id="PTHR14582:SF1">
    <property type="entry name" value="CENTROMERE PROTEIN O"/>
    <property type="match status" value="1"/>
</dbReference>
<evidence type="ECO:0000256" key="1">
    <source>
        <dbReference type="ARBA" id="ARBA00004123"/>
    </source>
</evidence>
<dbReference type="InterPro" id="IPR018464">
    <property type="entry name" value="CENP-O"/>
</dbReference>
<evidence type="ECO:0000313" key="8">
    <source>
        <dbReference type="EMBL" id="KAF4504217.1"/>
    </source>
</evidence>
<evidence type="ECO:0000256" key="6">
    <source>
        <dbReference type="ARBA" id="ARBA00023328"/>
    </source>
</evidence>
<gene>
    <name evidence="8" type="ORF">G6O67_008394</name>
</gene>